<dbReference type="AlphaFoldDB" id="X1K357"/>
<accession>X1K357</accession>
<reference evidence="1" key="1">
    <citation type="journal article" date="2014" name="Front. Microbiol.">
        <title>High frequency of phylogenetically diverse reductive dehalogenase-homologous genes in deep subseafloor sedimentary metagenomes.</title>
        <authorList>
            <person name="Kawai M."/>
            <person name="Futagami T."/>
            <person name="Toyoda A."/>
            <person name="Takaki Y."/>
            <person name="Nishi S."/>
            <person name="Hori S."/>
            <person name="Arai W."/>
            <person name="Tsubouchi T."/>
            <person name="Morono Y."/>
            <person name="Uchiyama I."/>
            <person name="Ito T."/>
            <person name="Fujiyama A."/>
            <person name="Inagaki F."/>
            <person name="Takami H."/>
        </authorList>
    </citation>
    <scope>NUCLEOTIDE SEQUENCE</scope>
    <source>
        <strain evidence="1">Expedition CK06-06</strain>
    </source>
</reference>
<organism evidence="1">
    <name type="scientific">marine sediment metagenome</name>
    <dbReference type="NCBI Taxonomy" id="412755"/>
    <lineage>
        <taxon>unclassified sequences</taxon>
        <taxon>metagenomes</taxon>
        <taxon>ecological metagenomes</taxon>
    </lineage>
</organism>
<proteinExistence type="predicted"/>
<name>X1K357_9ZZZZ</name>
<sequence>MDFIIPLIIFGIIGVGSYGFYKHAVKHTDGTDDIQTADSEQKGLMSSTHATKLATIETAAKDDQTGAEIKALLEALTGVNRLLATAIQHLD</sequence>
<protein>
    <submittedName>
        <fullName evidence="1">Uncharacterized protein</fullName>
    </submittedName>
</protein>
<feature type="non-terminal residue" evidence="1">
    <location>
        <position position="91"/>
    </location>
</feature>
<dbReference type="EMBL" id="BARU01044151">
    <property type="protein sequence ID" value="GAH76483.1"/>
    <property type="molecule type" value="Genomic_DNA"/>
</dbReference>
<comment type="caution">
    <text evidence="1">The sequence shown here is derived from an EMBL/GenBank/DDBJ whole genome shotgun (WGS) entry which is preliminary data.</text>
</comment>
<evidence type="ECO:0000313" key="1">
    <source>
        <dbReference type="EMBL" id="GAH76483.1"/>
    </source>
</evidence>
<gene>
    <name evidence="1" type="ORF">S03H2_67434</name>
</gene>